<name>A0A0R1WGU2_9LACO</name>
<keyword evidence="6 8" id="KW-0067">ATP-binding</keyword>
<sequence>MTKVLGLTGGIATGKSTVTNIFKKFNFPVISADEVAREVVEPGTNGLAQIVETFGEQFLNSDGTLNRSKLGKLVFSDHDKLDKLNDLLQPVIHHEIGRQITKLKENHPALIVLEIPLLFEQHNEEMVDYVMVVSTSDHDQLKRLKQRNGLSNEEASQRINSQIPLKDKINLADIVIDNSGSVEETRKQVVEWLANHNFIIIS</sequence>
<dbReference type="Gene3D" id="3.40.50.300">
    <property type="entry name" value="P-loop containing nucleotide triphosphate hydrolases"/>
    <property type="match status" value="1"/>
</dbReference>
<dbReference type="PATRIC" id="fig|1423807.3.peg.1417"/>
<evidence type="ECO:0000256" key="8">
    <source>
        <dbReference type="HAMAP-Rule" id="MF_00376"/>
    </source>
</evidence>
<dbReference type="EC" id="2.7.1.24" evidence="8 9"/>
<accession>A0A0R1WGU2</accession>
<dbReference type="EMBL" id="AZGF01000003">
    <property type="protein sequence ID" value="KRM13244.1"/>
    <property type="molecule type" value="Genomic_DNA"/>
</dbReference>
<dbReference type="InterPro" id="IPR001977">
    <property type="entry name" value="Depp_CoAkinase"/>
</dbReference>
<dbReference type="GO" id="GO:0015937">
    <property type="term" value="P:coenzyme A biosynthetic process"/>
    <property type="evidence" value="ECO:0007669"/>
    <property type="project" value="UniProtKB-UniRule"/>
</dbReference>
<dbReference type="OrthoDB" id="9812943at2"/>
<comment type="pathway">
    <text evidence="8">Cofactor biosynthesis; coenzyme A biosynthesis; CoA from (R)-pantothenate: step 5/5.</text>
</comment>
<comment type="function">
    <text evidence="8">Catalyzes the phosphorylation of the 3'-hydroxyl group of dephosphocoenzyme A to form coenzyme A.</text>
</comment>
<keyword evidence="5 8" id="KW-0418">Kinase</keyword>
<dbReference type="STRING" id="1423807.FD16_GL001389"/>
<evidence type="ECO:0000256" key="4">
    <source>
        <dbReference type="ARBA" id="ARBA00022741"/>
    </source>
</evidence>
<keyword evidence="7 8" id="KW-0173">Coenzyme A biosynthesis</keyword>
<evidence type="ECO:0000256" key="3">
    <source>
        <dbReference type="ARBA" id="ARBA00022679"/>
    </source>
</evidence>
<reference evidence="10 11" key="1">
    <citation type="journal article" date="2015" name="Genome Announc.">
        <title>Expanding the biotechnology potential of lactobacilli through comparative genomics of 213 strains and associated genera.</title>
        <authorList>
            <person name="Sun Z."/>
            <person name="Harris H.M."/>
            <person name="McCann A."/>
            <person name="Guo C."/>
            <person name="Argimon S."/>
            <person name="Zhang W."/>
            <person name="Yang X."/>
            <person name="Jeffery I.B."/>
            <person name="Cooney J.C."/>
            <person name="Kagawa T.F."/>
            <person name="Liu W."/>
            <person name="Song Y."/>
            <person name="Salvetti E."/>
            <person name="Wrobel A."/>
            <person name="Rasinkangas P."/>
            <person name="Parkhill J."/>
            <person name="Rea M.C."/>
            <person name="O'Sullivan O."/>
            <person name="Ritari J."/>
            <person name="Douillard F.P."/>
            <person name="Paul Ross R."/>
            <person name="Yang R."/>
            <person name="Briner A.E."/>
            <person name="Felis G.E."/>
            <person name="de Vos W.M."/>
            <person name="Barrangou R."/>
            <person name="Klaenhammer T.R."/>
            <person name="Caufield P.W."/>
            <person name="Cui Y."/>
            <person name="Zhang H."/>
            <person name="O'Toole P.W."/>
        </authorList>
    </citation>
    <scope>NUCLEOTIDE SEQUENCE [LARGE SCALE GENOMIC DNA]</scope>
    <source>
        <strain evidence="10 11">DSM 5007</strain>
    </source>
</reference>
<proteinExistence type="inferred from homology"/>
<evidence type="ECO:0000256" key="7">
    <source>
        <dbReference type="ARBA" id="ARBA00022993"/>
    </source>
</evidence>
<dbReference type="PANTHER" id="PTHR10695:SF46">
    <property type="entry name" value="BIFUNCTIONAL COENZYME A SYNTHASE-RELATED"/>
    <property type="match status" value="1"/>
</dbReference>
<evidence type="ECO:0000256" key="6">
    <source>
        <dbReference type="ARBA" id="ARBA00022840"/>
    </source>
</evidence>
<feature type="binding site" evidence="8">
    <location>
        <begin position="12"/>
        <end position="17"/>
    </location>
    <ligand>
        <name>ATP</name>
        <dbReference type="ChEBI" id="CHEBI:30616"/>
    </ligand>
</feature>
<dbReference type="SUPFAM" id="SSF52540">
    <property type="entry name" value="P-loop containing nucleoside triphosphate hydrolases"/>
    <property type="match status" value="1"/>
</dbReference>
<evidence type="ECO:0000256" key="5">
    <source>
        <dbReference type="ARBA" id="ARBA00022777"/>
    </source>
</evidence>
<dbReference type="NCBIfam" id="TIGR00152">
    <property type="entry name" value="dephospho-CoA kinase"/>
    <property type="match status" value="1"/>
</dbReference>
<dbReference type="eggNOG" id="COG0237">
    <property type="taxonomic scope" value="Bacteria"/>
</dbReference>
<dbReference type="GO" id="GO:0005524">
    <property type="term" value="F:ATP binding"/>
    <property type="evidence" value="ECO:0007669"/>
    <property type="project" value="UniProtKB-UniRule"/>
</dbReference>
<evidence type="ECO:0000313" key="11">
    <source>
        <dbReference type="Proteomes" id="UP000051820"/>
    </source>
</evidence>
<dbReference type="Pfam" id="PF01121">
    <property type="entry name" value="CoaE"/>
    <property type="match status" value="1"/>
</dbReference>
<keyword evidence="11" id="KW-1185">Reference proteome</keyword>
<gene>
    <name evidence="8" type="primary">coaE</name>
    <name evidence="10" type="ORF">FD16_GL001389</name>
</gene>
<protein>
    <recommendedName>
        <fullName evidence="8 9">Dephospho-CoA kinase</fullName>
        <ecNumber evidence="8 9">2.7.1.24</ecNumber>
    </recommendedName>
    <alternativeName>
        <fullName evidence="8">Dephosphocoenzyme A kinase</fullName>
    </alternativeName>
</protein>
<comment type="catalytic activity">
    <reaction evidence="8">
        <text>3'-dephospho-CoA + ATP = ADP + CoA + H(+)</text>
        <dbReference type="Rhea" id="RHEA:18245"/>
        <dbReference type="ChEBI" id="CHEBI:15378"/>
        <dbReference type="ChEBI" id="CHEBI:30616"/>
        <dbReference type="ChEBI" id="CHEBI:57287"/>
        <dbReference type="ChEBI" id="CHEBI:57328"/>
        <dbReference type="ChEBI" id="CHEBI:456216"/>
        <dbReference type="EC" id="2.7.1.24"/>
    </reaction>
</comment>
<dbReference type="CDD" id="cd02022">
    <property type="entry name" value="DPCK"/>
    <property type="match status" value="1"/>
</dbReference>
<comment type="caution">
    <text evidence="10">The sequence shown here is derived from an EMBL/GenBank/DDBJ whole genome shotgun (WGS) entry which is preliminary data.</text>
</comment>
<dbReference type="Proteomes" id="UP000051820">
    <property type="component" value="Unassembled WGS sequence"/>
</dbReference>
<dbReference type="HAMAP" id="MF_00376">
    <property type="entry name" value="Dephospho_CoA_kinase"/>
    <property type="match status" value="1"/>
</dbReference>
<comment type="similarity">
    <text evidence="1 8">Belongs to the CoaE family.</text>
</comment>
<dbReference type="UniPathway" id="UPA00241">
    <property type="reaction ID" value="UER00356"/>
</dbReference>
<evidence type="ECO:0000256" key="2">
    <source>
        <dbReference type="ARBA" id="ARBA00022490"/>
    </source>
</evidence>
<evidence type="ECO:0000256" key="9">
    <source>
        <dbReference type="NCBIfam" id="TIGR00152"/>
    </source>
</evidence>
<dbReference type="AlphaFoldDB" id="A0A0R1WGU2"/>
<evidence type="ECO:0000256" key="1">
    <source>
        <dbReference type="ARBA" id="ARBA00009018"/>
    </source>
</evidence>
<evidence type="ECO:0000313" key="10">
    <source>
        <dbReference type="EMBL" id="KRM13244.1"/>
    </source>
</evidence>
<keyword evidence="3 8" id="KW-0808">Transferase</keyword>
<keyword evidence="4 8" id="KW-0547">Nucleotide-binding</keyword>
<dbReference type="PANTHER" id="PTHR10695">
    <property type="entry name" value="DEPHOSPHO-COA KINASE-RELATED"/>
    <property type="match status" value="1"/>
</dbReference>
<dbReference type="InterPro" id="IPR027417">
    <property type="entry name" value="P-loop_NTPase"/>
</dbReference>
<dbReference type="PROSITE" id="PS51219">
    <property type="entry name" value="DPCK"/>
    <property type="match status" value="1"/>
</dbReference>
<dbReference type="GO" id="GO:0005737">
    <property type="term" value="C:cytoplasm"/>
    <property type="evidence" value="ECO:0007669"/>
    <property type="project" value="UniProtKB-SubCell"/>
</dbReference>
<organism evidence="10 11">
    <name type="scientific">Paucilactobacillus suebicus DSM 5007 = KCTC 3549</name>
    <dbReference type="NCBI Taxonomy" id="1423807"/>
    <lineage>
        <taxon>Bacteria</taxon>
        <taxon>Bacillati</taxon>
        <taxon>Bacillota</taxon>
        <taxon>Bacilli</taxon>
        <taxon>Lactobacillales</taxon>
        <taxon>Lactobacillaceae</taxon>
        <taxon>Paucilactobacillus</taxon>
    </lineage>
</organism>
<dbReference type="FunFam" id="3.40.50.300:FF:000991">
    <property type="entry name" value="Dephospho-CoA kinase"/>
    <property type="match status" value="1"/>
</dbReference>
<dbReference type="GO" id="GO:0004140">
    <property type="term" value="F:dephospho-CoA kinase activity"/>
    <property type="evidence" value="ECO:0007669"/>
    <property type="project" value="UniProtKB-UniRule"/>
</dbReference>
<keyword evidence="2 8" id="KW-0963">Cytoplasm</keyword>
<comment type="subcellular location">
    <subcellularLocation>
        <location evidence="8">Cytoplasm</location>
    </subcellularLocation>
</comment>